<keyword evidence="4" id="KW-1185">Reference proteome</keyword>
<dbReference type="PANTHER" id="PTHR48081">
    <property type="entry name" value="AB HYDROLASE SUPERFAMILY PROTEIN C4A8.06C"/>
    <property type="match status" value="1"/>
</dbReference>
<dbReference type="PANTHER" id="PTHR48081:SF6">
    <property type="entry name" value="PEPTIDASE S9 PROLYL OLIGOPEPTIDASE CATALYTIC DOMAIN-CONTAINING PROTEIN"/>
    <property type="match status" value="1"/>
</dbReference>
<dbReference type="InterPro" id="IPR049492">
    <property type="entry name" value="BD-FAE-like_dom"/>
</dbReference>
<dbReference type="AlphaFoldDB" id="A0A9W6B853"/>
<dbReference type="EMBL" id="BRVP01000017">
    <property type="protein sequence ID" value="GLB53430.1"/>
    <property type="molecule type" value="Genomic_DNA"/>
</dbReference>
<dbReference type="Proteomes" id="UP001143545">
    <property type="component" value="Unassembled WGS sequence"/>
</dbReference>
<evidence type="ECO:0000259" key="2">
    <source>
        <dbReference type="Pfam" id="PF20434"/>
    </source>
</evidence>
<accession>A0A9W6B853</accession>
<dbReference type="GO" id="GO:0016787">
    <property type="term" value="F:hydrolase activity"/>
    <property type="evidence" value="ECO:0007669"/>
    <property type="project" value="UniProtKB-KW"/>
</dbReference>
<name>A0A9W6B853_9FLAO</name>
<organism evidence="3 4">
    <name type="scientific">Neptunitalea chrysea</name>
    <dbReference type="NCBI Taxonomy" id="1647581"/>
    <lineage>
        <taxon>Bacteria</taxon>
        <taxon>Pseudomonadati</taxon>
        <taxon>Bacteroidota</taxon>
        <taxon>Flavobacteriia</taxon>
        <taxon>Flavobacteriales</taxon>
        <taxon>Flavobacteriaceae</taxon>
        <taxon>Neptunitalea</taxon>
    </lineage>
</organism>
<gene>
    <name evidence="3" type="ORF">NBRC110019_24710</name>
</gene>
<evidence type="ECO:0000313" key="3">
    <source>
        <dbReference type="EMBL" id="GLB53430.1"/>
    </source>
</evidence>
<protein>
    <submittedName>
        <fullName evidence="3">Beta-xylanase</fullName>
    </submittedName>
</protein>
<dbReference type="Pfam" id="PF20434">
    <property type="entry name" value="BD-FAE"/>
    <property type="match status" value="1"/>
</dbReference>
<dbReference type="InterPro" id="IPR050300">
    <property type="entry name" value="GDXG_lipolytic_enzyme"/>
</dbReference>
<dbReference type="SUPFAM" id="SSF53474">
    <property type="entry name" value="alpha/beta-Hydrolases"/>
    <property type="match status" value="1"/>
</dbReference>
<comment type="caution">
    <text evidence="3">The sequence shown here is derived from an EMBL/GenBank/DDBJ whole genome shotgun (WGS) entry which is preliminary data.</text>
</comment>
<evidence type="ECO:0000313" key="4">
    <source>
        <dbReference type="Proteomes" id="UP001143545"/>
    </source>
</evidence>
<feature type="domain" description="BD-FAE-like" evidence="2">
    <location>
        <begin position="30"/>
        <end position="224"/>
    </location>
</feature>
<dbReference type="Gene3D" id="3.40.50.1820">
    <property type="entry name" value="alpha/beta hydrolase"/>
    <property type="match status" value="1"/>
</dbReference>
<proteinExistence type="predicted"/>
<keyword evidence="1" id="KW-0378">Hydrolase</keyword>
<reference evidence="3" key="1">
    <citation type="submission" date="2022-07" db="EMBL/GenBank/DDBJ databases">
        <title>Taxonomy of Novel Oxalotrophic and Methylotrophic Bacteria.</title>
        <authorList>
            <person name="Sahin N."/>
            <person name="Tani A."/>
        </authorList>
    </citation>
    <scope>NUCLEOTIDE SEQUENCE</scope>
    <source>
        <strain evidence="3">AM327</strain>
    </source>
</reference>
<dbReference type="InterPro" id="IPR029058">
    <property type="entry name" value="AB_hydrolase_fold"/>
</dbReference>
<evidence type="ECO:0000256" key="1">
    <source>
        <dbReference type="ARBA" id="ARBA00022801"/>
    </source>
</evidence>
<sequence length="275" mass="30579">MPNSKGMKLQHIEERERITQVATPGIYAFYPAPEEANGAAVLICPGGGYHHLTYNLGGFQLAKWLNTQGIAAFVLIYRLPTSPDLKDRILAPVQDAQRAMQLIRFNAEKWNIDTNKLGIMGTSAGGHLASILGTHTENVTHINDTISTLPFKPDYMLLVSPVISMESETHKGSVENLLGKNANDTLKHRYSTYFQVTEDTPPTFLAHAENDPAVPVSNSLRFYMAMVAHNVPSTLHVFPTGEHAIGTYNASELTNQWKQLCILWLKEIRIITKKN</sequence>